<accession>A0A9P5AXL4</accession>
<protein>
    <submittedName>
        <fullName evidence="3">FOX-2 multifunctional beta-oxidation</fullName>
    </submittedName>
</protein>
<dbReference type="InterPro" id="IPR051687">
    <property type="entry name" value="Peroxisomal_Beta-Oxidation"/>
</dbReference>
<evidence type="ECO:0000256" key="2">
    <source>
        <dbReference type="ARBA" id="ARBA00023002"/>
    </source>
</evidence>
<evidence type="ECO:0000313" key="4">
    <source>
        <dbReference type="Proteomes" id="UP000737391"/>
    </source>
</evidence>
<dbReference type="SUPFAM" id="SSF51735">
    <property type="entry name" value="NAD(P)-binding Rossmann-fold domains"/>
    <property type="match status" value="1"/>
</dbReference>
<comment type="caution">
    <text evidence="3">The sequence shown here is derived from an EMBL/GenBank/DDBJ whole genome shotgun (WGS) entry which is preliminary data.</text>
</comment>
<dbReference type="PANTHER" id="PTHR45024">
    <property type="entry name" value="DEHYDROGENASES, SHORT CHAIN"/>
    <property type="match status" value="1"/>
</dbReference>
<dbReference type="OrthoDB" id="47007at2759"/>
<dbReference type="PANTHER" id="PTHR45024:SF2">
    <property type="entry name" value="SCP2 DOMAIN-CONTAINING PROTEIN"/>
    <property type="match status" value="1"/>
</dbReference>
<keyword evidence="2" id="KW-0560">Oxidoreductase</keyword>
<evidence type="ECO:0000313" key="3">
    <source>
        <dbReference type="EMBL" id="KAF4478562.1"/>
    </source>
</evidence>
<evidence type="ECO:0000256" key="1">
    <source>
        <dbReference type="ARBA" id="ARBA00006484"/>
    </source>
</evidence>
<dbReference type="Gene3D" id="3.40.50.720">
    <property type="entry name" value="NAD(P)-binding Rossmann-like Domain"/>
    <property type="match status" value="1"/>
</dbReference>
<sequence length="86" mass="9145">MPRPSLCLQEWWNTWGAGGGLGREYALLLASYGAKVVVNDYGGSLSGQRGTISRAQTVVDEIKAKGGEAIADGYDISVQSEVQELV</sequence>
<dbReference type="GO" id="GO:0016491">
    <property type="term" value="F:oxidoreductase activity"/>
    <property type="evidence" value="ECO:0007669"/>
    <property type="project" value="UniProtKB-KW"/>
</dbReference>
<name>A0A9P5AXL4_9HYPO</name>
<dbReference type="AlphaFoldDB" id="A0A9P5AXL4"/>
<keyword evidence="4" id="KW-1185">Reference proteome</keyword>
<proteinExistence type="inferred from homology"/>
<dbReference type="EMBL" id="LUFC02001290">
    <property type="protein sequence ID" value="KAF4478562.1"/>
    <property type="molecule type" value="Genomic_DNA"/>
</dbReference>
<comment type="similarity">
    <text evidence="1">Belongs to the short-chain dehydrogenases/reductases (SDR) family.</text>
</comment>
<dbReference type="InterPro" id="IPR036291">
    <property type="entry name" value="NAD(P)-bd_dom_sf"/>
</dbReference>
<reference evidence="3" key="1">
    <citation type="submission" date="2020-01" db="EMBL/GenBank/DDBJ databases">
        <title>Identification and distribution of gene clusters putatively required for synthesis of sphingolipid metabolism inhibitors in phylogenetically diverse species of the filamentous fungus Fusarium.</title>
        <authorList>
            <person name="Kim H.-S."/>
            <person name="Busman M."/>
            <person name="Brown D.W."/>
            <person name="Divon H."/>
            <person name="Uhlig S."/>
            <person name="Proctor R.H."/>
        </authorList>
    </citation>
    <scope>NUCLEOTIDE SEQUENCE</scope>
    <source>
        <strain evidence="3">NRRL 31653</strain>
    </source>
</reference>
<gene>
    <name evidence="3" type="ORF">FAGAP_12327</name>
</gene>
<dbReference type="Proteomes" id="UP000737391">
    <property type="component" value="Unassembled WGS sequence"/>
</dbReference>
<organism evidence="3 4">
    <name type="scientific">Fusarium agapanthi</name>
    <dbReference type="NCBI Taxonomy" id="1803897"/>
    <lineage>
        <taxon>Eukaryota</taxon>
        <taxon>Fungi</taxon>
        <taxon>Dikarya</taxon>
        <taxon>Ascomycota</taxon>
        <taxon>Pezizomycotina</taxon>
        <taxon>Sordariomycetes</taxon>
        <taxon>Hypocreomycetidae</taxon>
        <taxon>Hypocreales</taxon>
        <taxon>Nectriaceae</taxon>
        <taxon>Fusarium</taxon>
        <taxon>Fusarium fujikuroi species complex</taxon>
    </lineage>
</organism>